<dbReference type="Proteomes" id="UP001168821">
    <property type="component" value="Unassembled WGS sequence"/>
</dbReference>
<dbReference type="Gene3D" id="2.30.39.10">
    <property type="entry name" value="Alpha-1-antitrypsin, domain 1"/>
    <property type="match status" value="1"/>
</dbReference>
<dbReference type="PANTHER" id="PTHR11461:SF211">
    <property type="entry name" value="GH10112P-RELATED"/>
    <property type="match status" value="1"/>
</dbReference>
<dbReference type="Pfam" id="PF00079">
    <property type="entry name" value="Serpin"/>
    <property type="match status" value="1"/>
</dbReference>
<dbReference type="InterPro" id="IPR023796">
    <property type="entry name" value="Serpin_dom"/>
</dbReference>
<gene>
    <name evidence="6" type="ORF">Zmor_022338</name>
</gene>
<comment type="similarity">
    <text evidence="1 4">Belongs to the serpin family.</text>
</comment>
<dbReference type="Gene3D" id="3.30.497.10">
    <property type="entry name" value="Antithrombin, subunit I, domain 2"/>
    <property type="match status" value="1"/>
</dbReference>
<dbReference type="SUPFAM" id="SSF56574">
    <property type="entry name" value="Serpins"/>
    <property type="match status" value="1"/>
</dbReference>
<dbReference type="InterPro" id="IPR042185">
    <property type="entry name" value="Serpin_sf_2"/>
</dbReference>
<evidence type="ECO:0000313" key="7">
    <source>
        <dbReference type="Proteomes" id="UP001168821"/>
    </source>
</evidence>
<dbReference type="InterPro" id="IPR000215">
    <property type="entry name" value="Serpin_fam"/>
</dbReference>
<dbReference type="PANTHER" id="PTHR11461">
    <property type="entry name" value="SERINE PROTEASE INHIBITOR, SERPIN"/>
    <property type="match status" value="1"/>
</dbReference>
<evidence type="ECO:0000256" key="4">
    <source>
        <dbReference type="RuleBase" id="RU000411"/>
    </source>
</evidence>
<accession>A0AA38M6C2</accession>
<dbReference type="InterPro" id="IPR023795">
    <property type="entry name" value="Serpin_CS"/>
</dbReference>
<dbReference type="GO" id="GO:0004867">
    <property type="term" value="F:serine-type endopeptidase inhibitor activity"/>
    <property type="evidence" value="ECO:0007669"/>
    <property type="project" value="UniProtKB-KW"/>
</dbReference>
<feature type="domain" description="Serpin" evidence="5">
    <location>
        <begin position="46"/>
        <end position="401"/>
    </location>
</feature>
<proteinExistence type="inferred from homology"/>
<organism evidence="6 7">
    <name type="scientific">Zophobas morio</name>
    <dbReference type="NCBI Taxonomy" id="2755281"/>
    <lineage>
        <taxon>Eukaryota</taxon>
        <taxon>Metazoa</taxon>
        <taxon>Ecdysozoa</taxon>
        <taxon>Arthropoda</taxon>
        <taxon>Hexapoda</taxon>
        <taxon>Insecta</taxon>
        <taxon>Pterygota</taxon>
        <taxon>Neoptera</taxon>
        <taxon>Endopterygota</taxon>
        <taxon>Coleoptera</taxon>
        <taxon>Polyphaga</taxon>
        <taxon>Cucujiformia</taxon>
        <taxon>Tenebrionidae</taxon>
        <taxon>Zophobas</taxon>
    </lineage>
</organism>
<evidence type="ECO:0000256" key="2">
    <source>
        <dbReference type="ARBA" id="ARBA00022690"/>
    </source>
</evidence>
<dbReference type="EMBL" id="JALNTZ010000007">
    <property type="protein sequence ID" value="KAJ3644618.1"/>
    <property type="molecule type" value="Genomic_DNA"/>
</dbReference>
<keyword evidence="2" id="KW-0646">Protease inhibitor</keyword>
<evidence type="ECO:0000313" key="6">
    <source>
        <dbReference type="EMBL" id="KAJ3644618.1"/>
    </source>
</evidence>
<evidence type="ECO:0000256" key="1">
    <source>
        <dbReference type="ARBA" id="ARBA00009500"/>
    </source>
</evidence>
<evidence type="ECO:0000256" key="3">
    <source>
        <dbReference type="ARBA" id="ARBA00022900"/>
    </source>
</evidence>
<reference evidence="6" key="1">
    <citation type="journal article" date="2023" name="G3 (Bethesda)">
        <title>Whole genome assemblies of Zophobas morio and Tenebrio molitor.</title>
        <authorList>
            <person name="Kaur S."/>
            <person name="Stinson S.A."/>
            <person name="diCenzo G.C."/>
        </authorList>
    </citation>
    <scope>NUCLEOTIDE SEQUENCE</scope>
    <source>
        <strain evidence="6">QUZm001</strain>
    </source>
</reference>
<evidence type="ECO:0000259" key="5">
    <source>
        <dbReference type="SMART" id="SM00093"/>
    </source>
</evidence>
<comment type="caution">
    <text evidence="6">The sequence shown here is derived from an EMBL/GenBank/DDBJ whole genome shotgun (WGS) entry which is preliminary data.</text>
</comment>
<dbReference type="SMART" id="SM00093">
    <property type="entry name" value="SERPIN"/>
    <property type="match status" value="1"/>
</dbReference>
<protein>
    <recommendedName>
        <fullName evidence="5">Serpin domain-containing protein</fullName>
    </recommendedName>
</protein>
<dbReference type="InterPro" id="IPR036186">
    <property type="entry name" value="Serpin_sf"/>
</dbReference>
<name>A0AA38M6C2_9CUCU</name>
<keyword evidence="3" id="KW-0722">Serine protease inhibitor</keyword>
<dbReference type="AlphaFoldDB" id="A0AA38M6C2"/>
<keyword evidence="7" id="KW-1185">Reference proteome</keyword>
<dbReference type="PROSITE" id="PS00284">
    <property type="entry name" value="SERPIN"/>
    <property type="match status" value="1"/>
</dbReference>
<dbReference type="InterPro" id="IPR042178">
    <property type="entry name" value="Serpin_sf_1"/>
</dbReference>
<sequence>MAFDVSESASIPLLDGTSAGSFPLSKSASLIPVHHYFRSGNQMWAADMYKEQTKNERSNFLMSPFAAQLLLALTQSGAKSDTALELQTKLHFPLDDRTIRAGVTECLNFLRSPKDFQIIPVNKIYVRHNLRVKQEFKQLANAEYKADADNVDFSQKVTAAKVMNDWVAVHTRNQIQDVVSAEQLRTNVGAVMVSGLYFQGRWDKQFSKQLTKMEDFFKDGVDVVKVPMMHVQGYFQYCKSATLQTKFLEMPFKGGQVSMIVALPLTKDGLHALEEKADKVLCKMKFKEELINLTLPKFQLEKCTDLKKILMQRGIQTLFSNQADLSGIAGKKGELSIELILQKTAVRIDEEGATTPSTTDTTHIESSLFKTQPKDFIVDHPFMFYVSTDEIILYAGRVLDPRK</sequence>
<dbReference type="GO" id="GO:0005615">
    <property type="term" value="C:extracellular space"/>
    <property type="evidence" value="ECO:0007669"/>
    <property type="project" value="InterPro"/>
</dbReference>